<accession>C5C638</accession>
<dbReference type="KEGG" id="bcv:Bcav_4157"/>
<evidence type="ECO:0000256" key="4">
    <source>
        <dbReference type="ARBA" id="ARBA00022679"/>
    </source>
</evidence>
<dbReference type="Pfam" id="PF07730">
    <property type="entry name" value="HisKA_3"/>
    <property type="match status" value="1"/>
</dbReference>
<dbReference type="Gene3D" id="3.30.565.10">
    <property type="entry name" value="Histidine kinase-like ATPase, C-terminal domain"/>
    <property type="match status" value="1"/>
</dbReference>
<dbReference type="EMBL" id="CP001618">
    <property type="protein sequence ID" value="ACQ82396.1"/>
    <property type="molecule type" value="Genomic_DNA"/>
</dbReference>
<evidence type="ECO:0000256" key="5">
    <source>
        <dbReference type="ARBA" id="ARBA00022741"/>
    </source>
</evidence>
<feature type="transmembrane region" description="Helical" evidence="9">
    <location>
        <begin position="108"/>
        <end position="128"/>
    </location>
</feature>
<keyword evidence="3" id="KW-0597">Phosphoprotein</keyword>
<dbReference type="GO" id="GO:0000155">
    <property type="term" value="F:phosphorelay sensor kinase activity"/>
    <property type="evidence" value="ECO:0007669"/>
    <property type="project" value="InterPro"/>
</dbReference>
<dbReference type="InterPro" id="IPR011712">
    <property type="entry name" value="Sig_transdc_His_kin_sub3_dim/P"/>
</dbReference>
<comment type="catalytic activity">
    <reaction evidence="1">
        <text>ATP + protein L-histidine = ADP + protein N-phospho-L-histidine.</text>
        <dbReference type="EC" id="2.7.13.3"/>
    </reaction>
</comment>
<keyword evidence="9" id="KW-0472">Membrane</keyword>
<dbReference type="RefSeq" id="WP_015884633.1">
    <property type="nucleotide sequence ID" value="NC_012669.1"/>
</dbReference>
<dbReference type="Gene3D" id="1.20.5.1930">
    <property type="match status" value="1"/>
</dbReference>
<feature type="transmembrane region" description="Helical" evidence="9">
    <location>
        <begin position="140"/>
        <end position="162"/>
    </location>
</feature>
<dbReference type="GO" id="GO:0005524">
    <property type="term" value="F:ATP binding"/>
    <property type="evidence" value="ECO:0007669"/>
    <property type="project" value="UniProtKB-KW"/>
</dbReference>
<dbReference type="AlphaFoldDB" id="C5C638"/>
<evidence type="ECO:0000256" key="7">
    <source>
        <dbReference type="ARBA" id="ARBA00022840"/>
    </source>
</evidence>
<feature type="domain" description="Signal transduction histidine kinase subgroup 3 dimerisation and phosphoacceptor" evidence="10">
    <location>
        <begin position="454"/>
        <end position="520"/>
    </location>
</feature>
<dbReference type="GO" id="GO:0016020">
    <property type="term" value="C:membrane"/>
    <property type="evidence" value="ECO:0007669"/>
    <property type="project" value="InterPro"/>
</dbReference>
<keyword evidence="9" id="KW-1133">Transmembrane helix</keyword>
<sequence>MSTTPPARYPGRPRAAVAVVVAAALPAIAGAVLLVASGAPITPDVLFLVVDVTVGLVYGTVAAVILSRRSHAVAWLLALAAVGGGLSALGGGWMTYAVEHPAVPGFDLAATIFGSAWVPGTLALFLVVPWLVREEPLDRWSWAGVAIGALTTLAFTVQRLAFPASDNAWLLVAVVVVGLGTAAAVAWRRRHGPPRERAGLGLLAAGTAVMALSFLPLLLVPYTSAEVLLLVPASHLACQALFPGALLVTMLRNRLWGIDLAVSRAVLAGLLALGLAIVYAGLVWTASALVDSSTVAQVVAAVGVAVAVQPVRRRLDDRVRRLVWGEAASPGRAALRIGASLSAGSGSAELLDRLAAAVGEALLLESVTLTTSDDDGVGRWGDPTSVVVERPIDREGATVGTIAVTPRPGEQLDRRTLDALDRLQPVLAVGLGLVRATADVVRARDAATRARLAERKLIRRELHDGIGPWLSGLRLGLQGARNVLRSDPDAADSVLAALQEEVGQRVEDVRLLSRSLLPPVLEERGLAAALAELVARYAETGFAVVGAPTEDVTDPLRSLDPRIAAAAYAVVSESVLNASRHSGARRCTIDVALADDADGPALVVTCLDEGMGRAREAGDGVGSRSMRERAEELGGSVVMGPGPDGVGTLVRARLPLAPTAVPA</sequence>
<evidence type="ECO:0000256" key="6">
    <source>
        <dbReference type="ARBA" id="ARBA00022777"/>
    </source>
</evidence>
<evidence type="ECO:0000313" key="11">
    <source>
        <dbReference type="EMBL" id="ACQ82396.1"/>
    </source>
</evidence>
<dbReference type="HOGENOM" id="CLU_021898_1_0_11"/>
<dbReference type="PANTHER" id="PTHR24421">
    <property type="entry name" value="NITRATE/NITRITE SENSOR PROTEIN NARX-RELATED"/>
    <property type="match status" value="1"/>
</dbReference>
<keyword evidence="12" id="KW-1185">Reference proteome</keyword>
<evidence type="ECO:0000256" key="2">
    <source>
        <dbReference type="ARBA" id="ARBA00012438"/>
    </source>
</evidence>
<dbReference type="SUPFAM" id="SSF55874">
    <property type="entry name" value="ATPase domain of HSP90 chaperone/DNA topoisomerase II/histidine kinase"/>
    <property type="match status" value="1"/>
</dbReference>
<dbReference type="InterPro" id="IPR050482">
    <property type="entry name" value="Sensor_HK_TwoCompSys"/>
</dbReference>
<dbReference type="InterPro" id="IPR036890">
    <property type="entry name" value="HATPase_C_sf"/>
</dbReference>
<evidence type="ECO:0000256" key="8">
    <source>
        <dbReference type="ARBA" id="ARBA00023012"/>
    </source>
</evidence>
<name>C5C638_BEUC1</name>
<gene>
    <name evidence="11" type="ordered locus">Bcav_4157</name>
</gene>
<feature type="transmembrane region" description="Helical" evidence="9">
    <location>
        <begin position="228"/>
        <end position="249"/>
    </location>
</feature>
<dbReference type="PANTHER" id="PTHR24421:SF10">
    <property type="entry name" value="NITRATE_NITRITE SENSOR PROTEIN NARQ"/>
    <property type="match status" value="1"/>
</dbReference>
<feature type="transmembrane region" description="Helical" evidence="9">
    <location>
        <begin position="45"/>
        <end position="66"/>
    </location>
</feature>
<evidence type="ECO:0000259" key="10">
    <source>
        <dbReference type="Pfam" id="PF07730"/>
    </source>
</evidence>
<protein>
    <recommendedName>
        <fullName evidence="2">histidine kinase</fullName>
        <ecNumber evidence="2">2.7.13.3</ecNumber>
    </recommendedName>
</protein>
<dbReference type="Proteomes" id="UP000007962">
    <property type="component" value="Chromosome"/>
</dbReference>
<feature type="transmembrane region" description="Helical" evidence="9">
    <location>
        <begin position="261"/>
        <end position="282"/>
    </location>
</feature>
<reference evidence="11 12" key="1">
    <citation type="journal article" date="2009" name="Stand. Genomic Sci.">
        <title>Complete genome sequence of Beutenbergia cavernae type strain (HKI 0122).</title>
        <authorList>
            <person name="Land M."/>
            <person name="Pukall R."/>
            <person name="Abt B."/>
            <person name="Goker M."/>
            <person name="Rohde M."/>
            <person name="Glavina Del Rio T."/>
            <person name="Tice H."/>
            <person name="Copeland A."/>
            <person name="Cheng J.F."/>
            <person name="Lucas S."/>
            <person name="Chen F."/>
            <person name="Nolan M."/>
            <person name="Bruce D."/>
            <person name="Goodwin L."/>
            <person name="Pitluck S."/>
            <person name="Ivanova N."/>
            <person name="Mavromatis K."/>
            <person name="Ovchinnikova G."/>
            <person name="Pati A."/>
            <person name="Chen A."/>
            <person name="Palaniappan K."/>
            <person name="Hauser L."/>
            <person name="Chang Y.J."/>
            <person name="Jefferies C.C."/>
            <person name="Saunders E."/>
            <person name="Brettin T."/>
            <person name="Detter J.C."/>
            <person name="Han C."/>
            <person name="Chain P."/>
            <person name="Bristow J."/>
            <person name="Eisen J.A."/>
            <person name="Markowitz V."/>
            <person name="Hugenholtz P."/>
            <person name="Kyrpides N.C."/>
            <person name="Klenk H.P."/>
            <person name="Lapidus A."/>
        </authorList>
    </citation>
    <scope>NUCLEOTIDE SEQUENCE [LARGE SCALE GENOMIC DNA]</scope>
    <source>
        <strain evidence="12">ATCC BAA-8 / DSM 12333 / NBRC 16432</strain>
    </source>
</reference>
<evidence type="ECO:0000256" key="3">
    <source>
        <dbReference type="ARBA" id="ARBA00022553"/>
    </source>
</evidence>
<organism evidence="11 12">
    <name type="scientific">Beutenbergia cavernae (strain ATCC BAA-8 / DSM 12333 / CCUG 43141 / JCM 11478 / NBRC 16432 / NCIMB 13614 / HKI 0122)</name>
    <dbReference type="NCBI Taxonomy" id="471853"/>
    <lineage>
        <taxon>Bacteria</taxon>
        <taxon>Bacillati</taxon>
        <taxon>Actinomycetota</taxon>
        <taxon>Actinomycetes</taxon>
        <taxon>Micrococcales</taxon>
        <taxon>Beutenbergiaceae</taxon>
        <taxon>Beutenbergia</taxon>
    </lineage>
</organism>
<dbReference type="eggNOG" id="COG4585">
    <property type="taxonomic scope" value="Bacteria"/>
</dbReference>
<keyword evidence="4" id="KW-0808">Transferase</keyword>
<dbReference type="CDD" id="cd16917">
    <property type="entry name" value="HATPase_UhpB-NarQ-NarX-like"/>
    <property type="match status" value="1"/>
</dbReference>
<dbReference type="STRING" id="471853.Bcav_4157"/>
<dbReference type="GO" id="GO:0046983">
    <property type="term" value="F:protein dimerization activity"/>
    <property type="evidence" value="ECO:0007669"/>
    <property type="project" value="InterPro"/>
</dbReference>
<dbReference type="EC" id="2.7.13.3" evidence="2"/>
<keyword evidence="5" id="KW-0547">Nucleotide-binding</keyword>
<evidence type="ECO:0000313" key="12">
    <source>
        <dbReference type="Proteomes" id="UP000007962"/>
    </source>
</evidence>
<feature type="transmembrane region" description="Helical" evidence="9">
    <location>
        <begin position="73"/>
        <end position="96"/>
    </location>
</feature>
<dbReference type="OrthoDB" id="227596at2"/>
<keyword evidence="7" id="KW-0067">ATP-binding</keyword>
<feature type="transmembrane region" description="Helical" evidence="9">
    <location>
        <begin position="168"/>
        <end position="187"/>
    </location>
</feature>
<feature type="transmembrane region" description="Helical" evidence="9">
    <location>
        <begin position="199"/>
        <end position="222"/>
    </location>
</feature>
<feature type="transmembrane region" description="Helical" evidence="9">
    <location>
        <begin position="15"/>
        <end position="39"/>
    </location>
</feature>
<evidence type="ECO:0000256" key="1">
    <source>
        <dbReference type="ARBA" id="ARBA00000085"/>
    </source>
</evidence>
<keyword evidence="9" id="KW-0812">Transmembrane</keyword>
<keyword evidence="8" id="KW-0902">Two-component regulatory system</keyword>
<keyword evidence="6 11" id="KW-0418">Kinase</keyword>
<evidence type="ECO:0000256" key="9">
    <source>
        <dbReference type="SAM" id="Phobius"/>
    </source>
</evidence>
<feature type="transmembrane region" description="Helical" evidence="9">
    <location>
        <begin position="294"/>
        <end position="311"/>
    </location>
</feature>
<proteinExistence type="predicted"/>